<dbReference type="InterPro" id="IPR036412">
    <property type="entry name" value="HAD-like_sf"/>
</dbReference>
<dbReference type="SFLD" id="SFLDS00003">
    <property type="entry name" value="Haloacid_Dehalogenase"/>
    <property type="match status" value="1"/>
</dbReference>
<evidence type="ECO:0000256" key="2">
    <source>
        <dbReference type="ARBA" id="ARBA00006171"/>
    </source>
</evidence>
<evidence type="ECO:0000256" key="5">
    <source>
        <dbReference type="ARBA" id="ARBA00023277"/>
    </source>
</evidence>
<dbReference type="Gene3D" id="1.10.150.240">
    <property type="entry name" value="Putative phosphatase, domain 2"/>
    <property type="match status" value="1"/>
</dbReference>
<dbReference type="SUPFAM" id="SSF56784">
    <property type="entry name" value="HAD-like"/>
    <property type="match status" value="1"/>
</dbReference>
<dbReference type="EMBL" id="JARXVE010000018">
    <property type="protein sequence ID" value="MDH6199299.1"/>
    <property type="molecule type" value="Genomic_DNA"/>
</dbReference>
<dbReference type="Gene3D" id="3.40.50.1000">
    <property type="entry name" value="HAD superfamily/HAD-like"/>
    <property type="match status" value="1"/>
</dbReference>
<dbReference type="InterPro" id="IPR023214">
    <property type="entry name" value="HAD_sf"/>
</dbReference>
<comment type="cofactor">
    <cofactor evidence="1">
        <name>Mg(2+)</name>
        <dbReference type="ChEBI" id="CHEBI:18420"/>
    </cofactor>
</comment>
<keyword evidence="6" id="KW-0413">Isomerase</keyword>
<evidence type="ECO:0000256" key="1">
    <source>
        <dbReference type="ARBA" id="ARBA00001946"/>
    </source>
</evidence>
<sequence length="277" mass="30031">MIEPNYYRCPAWPTADPQLALRYPSGEFSFAHCSSRCPSFCSVTVSQGFAPKETTSPAGLAALLARADALLLDFNGTLSDDEELLAELFVEVSNEELGIDLSRHRYFTEFLGHTEEYIFGVLAGTSDAERLRDLVEIFNQKYLDRIRLQRRISDAAIAFVRAATRQGKAIAVVTAASRSVVQPALDHAELLPMIDALVAYEDVARSKPEPDCYLRALELLGVDAERAIAFEDSPTGFAAANAADLPVVMVGNAAAAGDLTLPVAHSIDALTPELLVQ</sequence>
<dbReference type="InterPro" id="IPR023198">
    <property type="entry name" value="PGP-like_dom2"/>
</dbReference>
<dbReference type="Pfam" id="PF13419">
    <property type="entry name" value="HAD_2"/>
    <property type="match status" value="1"/>
</dbReference>
<keyword evidence="5" id="KW-0119">Carbohydrate metabolism</keyword>
<keyword evidence="4" id="KW-0460">Magnesium</keyword>
<dbReference type="NCBIfam" id="TIGR01509">
    <property type="entry name" value="HAD-SF-IA-v3"/>
    <property type="match status" value="1"/>
</dbReference>
<dbReference type="InterPro" id="IPR006439">
    <property type="entry name" value="HAD-SF_hydro_IA"/>
</dbReference>
<dbReference type="EC" id="5.4.2.6" evidence="6"/>
<dbReference type="RefSeq" id="WP_280835843.1">
    <property type="nucleotide sequence ID" value="NZ_JARXVE010000018.1"/>
</dbReference>
<dbReference type="CDD" id="cd07505">
    <property type="entry name" value="HAD_BPGM-like"/>
    <property type="match status" value="1"/>
</dbReference>
<dbReference type="PANTHER" id="PTHR46193:SF18">
    <property type="entry name" value="HEXITOL PHOSPHATASE B"/>
    <property type="match status" value="1"/>
</dbReference>
<keyword evidence="7" id="KW-1185">Reference proteome</keyword>
<evidence type="ECO:0000313" key="6">
    <source>
        <dbReference type="EMBL" id="MDH6199299.1"/>
    </source>
</evidence>
<keyword evidence="3" id="KW-0479">Metal-binding</keyword>
<comment type="similarity">
    <text evidence="2">Belongs to the HAD-like hydrolase superfamily. CbbY/CbbZ/Gph/YieH family.</text>
</comment>
<dbReference type="InterPro" id="IPR041492">
    <property type="entry name" value="HAD_2"/>
</dbReference>
<organism evidence="6 7">
    <name type="scientific">Mycolicibacterium frederiksbergense</name>
    <dbReference type="NCBI Taxonomy" id="117567"/>
    <lineage>
        <taxon>Bacteria</taxon>
        <taxon>Bacillati</taxon>
        <taxon>Actinomycetota</taxon>
        <taxon>Actinomycetes</taxon>
        <taxon>Mycobacteriales</taxon>
        <taxon>Mycobacteriaceae</taxon>
        <taxon>Mycolicibacterium</taxon>
    </lineage>
</organism>
<accession>A0ABT6L8P4</accession>
<evidence type="ECO:0000256" key="3">
    <source>
        <dbReference type="ARBA" id="ARBA00022723"/>
    </source>
</evidence>
<proteinExistence type="inferred from homology"/>
<name>A0ABT6L8P4_9MYCO</name>
<dbReference type="PANTHER" id="PTHR46193">
    <property type="entry name" value="6-PHOSPHOGLUCONATE PHOSPHATASE"/>
    <property type="match status" value="1"/>
</dbReference>
<reference evidence="6 7" key="1">
    <citation type="submission" date="2023-04" db="EMBL/GenBank/DDBJ databases">
        <title>Forest soil microbial communities from Buena Vista Peninsula, Colon Province, Panama.</title>
        <authorList>
            <person name="Bouskill N."/>
        </authorList>
    </citation>
    <scope>NUCLEOTIDE SEQUENCE [LARGE SCALE GENOMIC DNA]</scope>
    <source>
        <strain evidence="6 7">AC80</strain>
    </source>
</reference>
<protein>
    <submittedName>
        <fullName evidence="6">Beta-phosphoglucomutase</fullName>
        <ecNumber evidence="6">5.4.2.6</ecNumber>
    </submittedName>
</protein>
<evidence type="ECO:0000313" key="7">
    <source>
        <dbReference type="Proteomes" id="UP001160130"/>
    </source>
</evidence>
<evidence type="ECO:0000256" key="4">
    <source>
        <dbReference type="ARBA" id="ARBA00022842"/>
    </source>
</evidence>
<dbReference type="GO" id="GO:0008801">
    <property type="term" value="F:beta-phosphoglucomutase activity"/>
    <property type="evidence" value="ECO:0007669"/>
    <property type="project" value="UniProtKB-EC"/>
</dbReference>
<gene>
    <name evidence="6" type="ORF">M2272_005969</name>
</gene>
<dbReference type="SFLD" id="SFLDG01129">
    <property type="entry name" value="C1.5:_HAD__Beta-PGM__Phosphata"/>
    <property type="match status" value="1"/>
</dbReference>
<dbReference type="Proteomes" id="UP001160130">
    <property type="component" value="Unassembled WGS sequence"/>
</dbReference>
<dbReference type="InterPro" id="IPR051600">
    <property type="entry name" value="Beta-PGM-like"/>
</dbReference>
<comment type="caution">
    <text evidence="6">The sequence shown here is derived from an EMBL/GenBank/DDBJ whole genome shotgun (WGS) entry which is preliminary data.</text>
</comment>